<sequence>MNKITISYKSKTNLIKELEKDERISVLEKQSLFKKLSFSKKEYADIYFHSGVLDDTSILNIKNAKKTIVNCKKQKNDILEKIDILDEKVKVIYPSIKLNYQKPKKIKEKICKEFDIDSTPKIIYFTANNLKTSGVKEFFDIIVSLNSMNKQIIISSDKNQITSLKFLISKYNFGDEVLLLEDYKNENELFLAADIFLLPTNNKSFATNVLKAMYFKCAVLTPTSNPASELIDVFATMENPSDPSTSFKLDALLSRPEDLKLIQKANRKIAKKYELLKNMNKLNRVLDNI</sequence>
<dbReference type="SUPFAM" id="SSF53756">
    <property type="entry name" value="UDP-Glycosyltransferase/glycogen phosphorylase"/>
    <property type="match status" value="1"/>
</dbReference>
<name>A0A6L4WUW4_9BACT</name>
<proteinExistence type="predicted"/>
<gene>
    <name evidence="4" type="ORF">GBG18_09055</name>
    <name evidence="3" type="ORF">GBG19_08740</name>
</gene>
<dbReference type="GO" id="GO:0009103">
    <property type="term" value="P:lipopolysaccharide biosynthetic process"/>
    <property type="evidence" value="ECO:0007669"/>
    <property type="project" value="TreeGrafter"/>
</dbReference>
<evidence type="ECO:0000313" key="3">
    <source>
        <dbReference type="EMBL" id="KAB7888585.1"/>
    </source>
</evidence>
<dbReference type="Proteomes" id="UP000461010">
    <property type="component" value="Unassembled WGS sequence"/>
</dbReference>
<dbReference type="PANTHER" id="PTHR46401:SF2">
    <property type="entry name" value="GLYCOSYLTRANSFERASE WBBK-RELATED"/>
    <property type="match status" value="1"/>
</dbReference>
<feature type="domain" description="Glycosyl transferase family 1" evidence="2">
    <location>
        <begin position="107"/>
        <end position="265"/>
    </location>
</feature>
<evidence type="ECO:0000313" key="5">
    <source>
        <dbReference type="Proteomes" id="UP000461010"/>
    </source>
</evidence>
<accession>A0A6L4WUW4</accession>
<dbReference type="GO" id="GO:0016757">
    <property type="term" value="F:glycosyltransferase activity"/>
    <property type="evidence" value="ECO:0007669"/>
    <property type="project" value="InterPro"/>
</dbReference>
<dbReference type="AlphaFoldDB" id="A0A6L4WUW4"/>
<keyword evidence="1" id="KW-0808">Transferase</keyword>
<dbReference type="EMBL" id="WFKJ01000025">
    <property type="protein sequence ID" value="KAB7890401.1"/>
    <property type="molecule type" value="Genomic_DNA"/>
</dbReference>
<dbReference type="Pfam" id="PF00534">
    <property type="entry name" value="Glycos_transf_1"/>
    <property type="match status" value="1"/>
</dbReference>
<evidence type="ECO:0000313" key="6">
    <source>
        <dbReference type="Proteomes" id="UP000472839"/>
    </source>
</evidence>
<evidence type="ECO:0000256" key="1">
    <source>
        <dbReference type="ARBA" id="ARBA00022679"/>
    </source>
</evidence>
<dbReference type="PANTHER" id="PTHR46401">
    <property type="entry name" value="GLYCOSYLTRANSFERASE WBBK-RELATED"/>
    <property type="match status" value="1"/>
</dbReference>
<organism evidence="3 6">
    <name type="scientific">Poseidonibacter ostreae</name>
    <dbReference type="NCBI Taxonomy" id="2654171"/>
    <lineage>
        <taxon>Bacteria</taxon>
        <taxon>Pseudomonadati</taxon>
        <taxon>Campylobacterota</taxon>
        <taxon>Epsilonproteobacteria</taxon>
        <taxon>Campylobacterales</taxon>
        <taxon>Arcobacteraceae</taxon>
        <taxon>Poseidonibacter</taxon>
    </lineage>
</organism>
<dbReference type="EMBL" id="WFKK01000023">
    <property type="protein sequence ID" value="KAB7888585.1"/>
    <property type="molecule type" value="Genomic_DNA"/>
</dbReference>
<keyword evidence="5" id="KW-1185">Reference proteome</keyword>
<evidence type="ECO:0000313" key="4">
    <source>
        <dbReference type="EMBL" id="KAB7890401.1"/>
    </source>
</evidence>
<dbReference type="Proteomes" id="UP000472839">
    <property type="component" value="Unassembled WGS sequence"/>
</dbReference>
<dbReference type="Gene3D" id="3.40.50.2000">
    <property type="entry name" value="Glycogen Phosphorylase B"/>
    <property type="match status" value="2"/>
</dbReference>
<comment type="caution">
    <text evidence="3">The sequence shown here is derived from an EMBL/GenBank/DDBJ whole genome shotgun (WGS) entry which is preliminary data.</text>
</comment>
<protein>
    <submittedName>
        <fullName evidence="3">Glycosyltransferase</fullName>
    </submittedName>
</protein>
<evidence type="ECO:0000259" key="2">
    <source>
        <dbReference type="Pfam" id="PF00534"/>
    </source>
</evidence>
<dbReference type="RefSeq" id="WP_152190376.1">
    <property type="nucleotide sequence ID" value="NZ_WFKI01000013.1"/>
</dbReference>
<dbReference type="InterPro" id="IPR001296">
    <property type="entry name" value="Glyco_trans_1"/>
</dbReference>
<reference evidence="5 6" key="1">
    <citation type="submission" date="2019-10" db="EMBL/GenBank/DDBJ databases">
        <title>Poseidonibacter ostreae sp. nov., isolated from the gut of the Ostrea denselamellosa.</title>
        <authorList>
            <person name="Choi A."/>
        </authorList>
    </citation>
    <scope>NUCLEOTIDE SEQUENCE [LARGE SCALE GENOMIC DNA]</scope>
    <source>
        <strain evidence="3 6">SJOD-M-33</strain>
        <strain evidence="4 5">SJOD-M-5</strain>
    </source>
</reference>